<feature type="domain" description="MTHFR SAM-binding regulatory" evidence="9">
    <location>
        <begin position="304"/>
        <end position="588"/>
    </location>
</feature>
<dbReference type="PANTHER" id="PTHR45754:SF3">
    <property type="entry name" value="METHYLENETETRAHYDROFOLATE REDUCTASE (NADPH)"/>
    <property type="match status" value="1"/>
</dbReference>
<evidence type="ECO:0000313" key="11">
    <source>
        <dbReference type="Proteomes" id="UP000193411"/>
    </source>
</evidence>
<evidence type="ECO:0000256" key="4">
    <source>
        <dbReference type="ARBA" id="ARBA00022630"/>
    </source>
</evidence>
<keyword evidence="11" id="KW-1185">Reference proteome</keyword>
<sequence>MSLKIIDKLHRAESEGRCLWSFEYFPPKTAAGVENLFARMERMWSLAPAFIDVTWGAGGSTAELTLDICTVALSALGLNVCMHLTCTNMPRTELDKALAHCKEVGIRNILALRGDPPRGQDRWEATEGGLNYSIDLVKYIREKHGDWFCIAVAGYPEGHLDNPDKEDDLRRLKDKVDAGADFIVSQMFYDCDLFIDWVKRCRAIGINCPILPGIMPIHTYNGFIRMTSLSQTKVPDFIYKDLDPIKDDDELVKAYGVNLAAQMCTRLKEEGDILFFHFYTMNLEKSVRLILEKLEWVAPLEESRPLPWIPSLASKRQNEAIRPVYWKNRTRSYIARTAENDEFVNGRWSSSASPAFGDVDGYGGVFFKHSKEQARAVWGLPRTVADLANVFVGYCQGTVKFLPWSEQPLAGESMLIRDDLALLNKLGYLTINSQPPVNGVPSSHPVHGWGPKNGYCFQKMYIEFFLSPELFDALVAHLAEVDPDGVITYHAVQRKGENVRFNDPDPESANALTWGVFPGKEIVQPTVTDLAAFMAWYPEAFELFDSWANVYDKGSEERKLVEGVAGEWWLVNVVNNDFTAPKDKLIEVLKGAARRLEEQKVAAA</sequence>
<evidence type="ECO:0000256" key="8">
    <source>
        <dbReference type="RuleBase" id="RU004254"/>
    </source>
</evidence>
<dbReference type="SUPFAM" id="SSF51730">
    <property type="entry name" value="FAD-linked oxidoreductase"/>
    <property type="match status" value="1"/>
</dbReference>
<name>A0A1Y2I0I9_9FUNG</name>
<dbReference type="GO" id="GO:0035999">
    <property type="term" value="P:tetrahydrofolate interconversion"/>
    <property type="evidence" value="ECO:0007669"/>
    <property type="project" value="UniProtKB-UniPathway"/>
</dbReference>
<dbReference type="GO" id="GO:0005829">
    <property type="term" value="C:cytosol"/>
    <property type="evidence" value="ECO:0007669"/>
    <property type="project" value="TreeGrafter"/>
</dbReference>
<reference evidence="10 11" key="1">
    <citation type="submission" date="2016-07" db="EMBL/GenBank/DDBJ databases">
        <title>Pervasive Adenine N6-methylation of Active Genes in Fungi.</title>
        <authorList>
            <consortium name="DOE Joint Genome Institute"/>
            <person name="Mondo S.J."/>
            <person name="Dannebaum R.O."/>
            <person name="Kuo R.C."/>
            <person name="Labutti K."/>
            <person name="Haridas S."/>
            <person name="Kuo A."/>
            <person name="Salamov A."/>
            <person name="Ahrendt S.R."/>
            <person name="Lipzen A."/>
            <person name="Sullivan W."/>
            <person name="Andreopoulos W.B."/>
            <person name="Clum A."/>
            <person name="Lindquist E."/>
            <person name="Daum C."/>
            <person name="Ramamoorthy G.K."/>
            <person name="Gryganskyi A."/>
            <person name="Culley D."/>
            <person name="Magnuson J.K."/>
            <person name="James T.Y."/>
            <person name="O'Malley M.A."/>
            <person name="Stajich J.E."/>
            <person name="Spatafora J.W."/>
            <person name="Visel A."/>
            <person name="Grigoriev I.V."/>
        </authorList>
    </citation>
    <scope>NUCLEOTIDE SEQUENCE [LARGE SCALE GENOMIC DNA]</scope>
    <source>
        <strain evidence="10 11">PL171</strain>
    </source>
</reference>
<dbReference type="FunFam" id="3.20.20.220:FF:000002">
    <property type="entry name" value="Methylenetetrahydrofolate reductase"/>
    <property type="match status" value="1"/>
</dbReference>
<proteinExistence type="inferred from homology"/>
<keyword evidence="6" id="KW-0521">NADP</keyword>
<keyword evidence="5" id="KW-0274">FAD</keyword>
<dbReference type="InterPro" id="IPR029041">
    <property type="entry name" value="FAD-linked_oxidoreductase-like"/>
</dbReference>
<dbReference type="OrthoDB" id="16284at2759"/>
<dbReference type="PANTHER" id="PTHR45754">
    <property type="entry name" value="METHYLENETETRAHYDROFOLATE REDUCTASE"/>
    <property type="match status" value="1"/>
</dbReference>
<evidence type="ECO:0000256" key="2">
    <source>
        <dbReference type="ARBA" id="ARBA00004777"/>
    </source>
</evidence>
<dbReference type="UniPathway" id="UPA00193"/>
<dbReference type="CDD" id="cd00537">
    <property type="entry name" value="MTHFR"/>
    <property type="match status" value="1"/>
</dbReference>
<keyword evidence="7" id="KW-0560">Oxidoreductase</keyword>
<evidence type="ECO:0000256" key="1">
    <source>
        <dbReference type="ARBA" id="ARBA00001974"/>
    </source>
</evidence>
<keyword evidence="4" id="KW-0285">Flavoprotein</keyword>
<dbReference type="AlphaFoldDB" id="A0A1Y2I0I9"/>
<organism evidence="10 11">
    <name type="scientific">Catenaria anguillulae PL171</name>
    <dbReference type="NCBI Taxonomy" id="765915"/>
    <lineage>
        <taxon>Eukaryota</taxon>
        <taxon>Fungi</taxon>
        <taxon>Fungi incertae sedis</taxon>
        <taxon>Blastocladiomycota</taxon>
        <taxon>Blastocladiomycetes</taxon>
        <taxon>Blastocladiales</taxon>
        <taxon>Catenariaceae</taxon>
        <taxon>Catenaria</taxon>
    </lineage>
</organism>
<evidence type="ECO:0000313" key="10">
    <source>
        <dbReference type="EMBL" id="ORZ39493.1"/>
    </source>
</evidence>
<dbReference type="Proteomes" id="UP000193411">
    <property type="component" value="Unassembled WGS sequence"/>
</dbReference>
<dbReference type="GO" id="GO:0071949">
    <property type="term" value="F:FAD binding"/>
    <property type="evidence" value="ECO:0007669"/>
    <property type="project" value="TreeGrafter"/>
</dbReference>
<gene>
    <name evidence="10" type="ORF">BCR44DRAFT_154186</name>
</gene>
<comment type="cofactor">
    <cofactor evidence="1">
        <name>FAD</name>
        <dbReference type="ChEBI" id="CHEBI:57692"/>
    </cofactor>
</comment>
<comment type="pathway">
    <text evidence="2 8">One-carbon metabolism; tetrahydrofolate interconversion.</text>
</comment>
<dbReference type="Gene3D" id="3.20.20.220">
    <property type="match status" value="1"/>
</dbReference>
<evidence type="ECO:0000256" key="6">
    <source>
        <dbReference type="ARBA" id="ARBA00022857"/>
    </source>
</evidence>
<evidence type="ECO:0000256" key="3">
    <source>
        <dbReference type="ARBA" id="ARBA00006743"/>
    </source>
</evidence>
<evidence type="ECO:0000256" key="7">
    <source>
        <dbReference type="ARBA" id="ARBA00023002"/>
    </source>
</evidence>
<dbReference type="Pfam" id="PF02219">
    <property type="entry name" value="MTHFR"/>
    <property type="match status" value="1"/>
</dbReference>
<dbReference type="GO" id="GO:0009086">
    <property type="term" value="P:methionine biosynthetic process"/>
    <property type="evidence" value="ECO:0007669"/>
    <property type="project" value="TreeGrafter"/>
</dbReference>
<dbReference type="NCBIfam" id="TIGR00677">
    <property type="entry name" value="fadh2_euk"/>
    <property type="match status" value="1"/>
</dbReference>
<dbReference type="EMBL" id="MCFL01000005">
    <property type="protein sequence ID" value="ORZ39493.1"/>
    <property type="molecule type" value="Genomic_DNA"/>
</dbReference>
<dbReference type="Pfam" id="PF21895">
    <property type="entry name" value="MTHFR_C"/>
    <property type="match status" value="1"/>
</dbReference>
<protein>
    <submittedName>
        <fullName evidence="10">Methylenetetrahydrofolate reductase-domain-containing protein</fullName>
    </submittedName>
</protein>
<dbReference type="GO" id="GO:0004489">
    <property type="term" value="F:methylenetetrahydrofolate reductase [NAD(P)H] activity"/>
    <property type="evidence" value="ECO:0007669"/>
    <property type="project" value="InterPro"/>
</dbReference>
<dbReference type="InterPro" id="IPR004621">
    <property type="entry name" value="Fadh2_euk"/>
</dbReference>
<evidence type="ECO:0000256" key="5">
    <source>
        <dbReference type="ARBA" id="ARBA00022827"/>
    </source>
</evidence>
<dbReference type="STRING" id="765915.A0A1Y2I0I9"/>
<dbReference type="InterPro" id="IPR003171">
    <property type="entry name" value="Mehydrof_redctse-like"/>
</dbReference>
<evidence type="ECO:0000259" key="9">
    <source>
        <dbReference type="Pfam" id="PF21895"/>
    </source>
</evidence>
<comment type="similarity">
    <text evidence="3">Belongs to the methylenetetrahydrofolate reductase family.</text>
</comment>
<accession>A0A1Y2I0I9</accession>
<dbReference type="InterPro" id="IPR053806">
    <property type="entry name" value="MTHFR_C"/>
</dbReference>
<comment type="caution">
    <text evidence="10">The sequence shown here is derived from an EMBL/GenBank/DDBJ whole genome shotgun (WGS) entry which is preliminary data.</text>
</comment>